<dbReference type="Gene3D" id="3.40.640.10">
    <property type="entry name" value="Type I PLP-dependent aspartate aminotransferase-like (Major domain)"/>
    <property type="match status" value="1"/>
</dbReference>
<organism evidence="5 6">
    <name type="scientific">Faecalibacillus intestinalis</name>
    <dbReference type="NCBI Taxonomy" id="1982626"/>
    <lineage>
        <taxon>Bacteria</taxon>
        <taxon>Bacillati</taxon>
        <taxon>Bacillota</taxon>
        <taxon>Erysipelotrichia</taxon>
        <taxon>Erysipelotrichales</taxon>
        <taxon>Coprobacillaceae</taxon>
        <taxon>Faecalibacillus</taxon>
    </lineage>
</organism>
<reference evidence="5" key="1">
    <citation type="submission" date="2022-06" db="EMBL/GenBank/DDBJ databases">
        <title>Isolation of gut microbiota from human fecal samples.</title>
        <authorList>
            <person name="Pamer E.G."/>
            <person name="Barat B."/>
            <person name="Waligurski E."/>
            <person name="Medina S."/>
            <person name="Paddock L."/>
            <person name="Mostad J."/>
        </authorList>
    </citation>
    <scope>NUCLEOTIDE SEQUENCE</scope>
    <source>
        <strain evidence="5">DFI.6.24</strain>
    </source>
</reference>
<keyword evidence="5" id="KW-0808">Transferase</keyword>
<evidence type="ECO:0000313" key="6">
    <source>
        <dbReference type="Proteomes" id="UP001204814"/>
    </source>
</evidence>
<accession>A0AAP2UDI1</accession>
<dbReference type="InterPro" id="IPR015421">
    <property type="entry name" value="PyrdxlP-dep_Trfase_major"/>
</dbReference>
<dbReference type="PANTHER" id="PTHR11601:SF34">
    <property type="entry name" value="CYSTEINE DESULFURASE"/>
    <property type="match status" value="1"/>
</dbReference>
<dbReference type="GO" id="GO:0031071">
    <property type="term" value="F:cysteine desulfurase activity"/>
    <property type="evidence" value="ECO:0007669"/>
    <property type="project" value="UniProtKB-EC"/>
</dbReference>
<dbReference type="EMBL" id="JANGBO010000001">
    <property type="protein sequence ID" value="MCQ5060834.1"/>
    <property type="molecule type" value="Genomic_DNA"/>
</dbReference>
<comment type="catalytic activity">
    <reaction evidence="3">
        <text>(sulfur carrier)-H + L-cysteine = (sulfur carrier)-SH + L-alanine</text>
        <dbReference type="Rhea" id="RHEA:43892"/>
        <dbReference type="Rhea" id="RHEA-COMP:14737"/>
        <dbReference type="Rhea" id="RHEA-COMP:14739"/>
        <dbReference type="ChEBI" id="CHEBI:29917"/>
        <dbReference type="ChEBI" id="CHEBI:35235"/>
        <dbReference type="ChEBI" id="CHEBI:57972"/>
        <dbReference type="ChEBI" id="CHEBI:64428"/>
        <dbReference type="EC" id="2.8.1.7"/>
    </reaction>
</comment>
<dbReference type="SUPFAM" id="SSF53383">
    <property type="entry name" value="PLP-dependent transferases"/>
    <property type="match status" value="1"/>
</dbReference>
<comment type="caution">
    <text evidence="5">The sequence shown here is derived from an EMBL/GenBank/DDBJ whole genome shotgun (WGS) entry which is preliminary data.</text>
</comment>
<evidence type="ECO:0000313" key="5">
    <source>
        <dbReference type="EMBL" id="MCQ5060834.1"/>
    </source>
</evidence>
<dbReference type="AlphaFoldDB" id="A0AAP2UDI1"/>
<dbReference type="Proteomes" id="UP001204814">
    <property type="component" value="Unassembled WGS sequence"/>
</dbReference>
<evidence type="ECO:0000256" key="1">
    <source>
        <dbReference type="ARBA" id="ARBA00001933"/>
    </source>
</evidence>
<sequence>MIYLDYAANTPIEKEVLDTYYQATMKYFANPNASHTLGLQAKEVIDQTTKHIAEQLHVLPEEVLFLGVNIMI</sequence>
<comment type="cofactor">
    <cofactor evidence="1">
        <name>pyridoxal 5'-phosphate</name>
        <dbReference type="ChEBI" id="CHEBI:597326"/>
    </cofactor>
</comment>
<dbReference type="Pfam" id="PF00266">
    <property type="entry name" value="Aminotran_5"/>
    <property type="match status" value="1"/>
</dbReference>
<keyword evidence="5" id="KW-0032">Aminotransferase</keyword>
<evidence type="ECO:0000256" key="3">
    <source>
        <dbReference type="ARBA" id="ARBA00050776"/>
    </source>
</evidence>
<dbReference type="Gene3D" id="3.90.1150.10">
    <property type="entry name" value="Aspartate Aminotransferase, domain 1"/>
    <property type="match status" value="1"/>
</dbReference>
<gene>
    <name evidence="5" type="ORF">NE542_03155</name>
</gene>
<dbReference type="InterPro" id="IPR015422">
    <property type="entry name" value="PyrdxlP-dep_Trfase_small"/>
</dbReference>
<protein>
    <submittedName>
        <fullName evidence="5">Aminotransferase class V-fold PLP-dependent enzyme</fullName>
    </submittedName>
</protein>
<evidence type="ECO:0000256" key="2">
    <source>
        <dbReference type="ARBA" id="ARBA00006490"/>
    </source>
</evidence>
<dbReference type="InterPro" id="IPR000192">
    <property type="entry name" value="Aminotrans_V_dom"/>
</dbReference>
<comment type="similarity">
    <text evidence="2">Belongs to the class-V pyridoxal-phosphate-dependent aminotransferase family. NifS/IscS subfamily.</text>
</comment>
<dbReference type="PANTHER" id="PTHR11601">
    <property type="entry name" value="CYSTEINE DESULFURYLASE FAMILY MEMBER"/>
    <property type="match status" value="1"/>
</dbReference>
<evidence type="ECO:0000259" key="4">
    <source>
        <dbReference type="Pfam" id="PF00266"/>
    </source>
</evidence>
<dbReference type="GO" id="GO:0008483">
    <property type="term" value="F:transaminase activity"/>
    <property type="evidence" value="ECO:0007669"/>
    <property type="project" value="UniProtKB-KW"/>
</dbReference>
<dbReference type="RefSeq" id="WP_117347131.1">
    <property type="nucleotide sequence ID" value="NZ_JAJDKX010000001.1"/>
</dbReference>
<name>A0AAP2UDI1_9FIRM</name>
<dbReference type="InterPro" id="IPR015424">
    <property type="entry name" value="PyrdxlP-dep_Trfase"/>
</dbReference>
<feature type="domain" description="Aminotransferase class V" evidence="4">
    <location>
        <begin position="2"/>
        <end position="66"/>
    </location>
</feature>
<proteinExistence type="inferred from homology"/>